<feature type="region of interest" description="Disordered" evidence="1">
    <location>
        <begin position="23"/>
        <end position="42"/>
    </location>
</feature>
<evidence type="ECO:0000313" key="2">
    <source>
        <dbReference type="EMBL" id="JAE01194.1"/>
    </source>
</evidence>
<reference evidence="2" key="1">
    <citation type="submission" date="2014-09" db="EMBL/GenBank/DDBJ databases">
        <authorList>
            <person name="Magalhaes I.L.F."/>
            <person name="Oliveira U."/>
            <person name="Santos F.R."/>
            <person name="Vidigal T.H.D.A."/>
            <person name="Brescovit A.D."/>
            <person name="Santos A.J."/>
        </authorList>
    </citation>
    <scope>NUCLEOTIDE SEQUENCE</scope>
    <source>
        <tissue evidence="2">Shoot tissue taken approximately 20 cm above the soil surface</tissue>
    </source>
</reference>
<protein>
    <submittedName>
        <fullName evidence="2">Uncharacterized protein</fullName>
    </submittedName>
</protein>
<sequence length="71" mass="7769">MLGKAGVILRLHVAGSLPSVCTDRKGPREVAPRAGPRARASGAVERLDAGLRHRHLPDQHTQLVHRRDHLT</sequence>
<feature type="compositionally biased region" description="Low complexity" evidence="1">
    <location>
        <begin position="32"/>
        <end position="42"/>
    </location>
</feature>
<dbReference type="EMBL" id="GBRH01196702">
    <property type="protein sequence ID" value="JAE01194.1"/>
    <property type="molecule type" value="Transcribed_RNA"/>
</dbReference>
<name>A0A0A9EQD4_ARUDO</name>
<proteinExistence type="predicted"/>
<feature type="region of interest" description="Disordered" evidence="1">
    <location>
        <begin position="50"/>
        <end position="71"/>
    </location>
</feature>
<dbReference type="AlphaFoldDB" id="A0A0A9EQD4"/>
<reference evidence="2" key="2">
    <citation type="journal article" date="2015" name="Data Brief">
        <title>Shoot transcriptome of the giant reed, Arundo donax.</title>
        <authorList>
            <person name="Barrero R.A."/>
            <person name="Guerrero F.D."/>
            <person name="Moolhuijzen P."/>
            <person name="Goolsby J.A."/>
            <person name="Tidwell J."/>
            <person name="Bellgard S.E."/>
            <person name="Bellgard M.I."/>
        </authorList>
    </citation>
    <scope>NUCLEOTIDE SEQUENCE</scope>
    <source>
        <tissue evidence="2">Shoot tissue taken approximately 20 cm above the soil surface</tissue>
    </source>
</reference>
<accession>A0A0A9EQD4</accession>
<organism evidence="2">
    <name type="scientific">Arundo donax</name>
    <name type="common">Giant reed</name>
    <name type="synonym">Donax arundinaceus</name>
    <dbReference type="NCBI Taxonomy" id="35708"/>
    <lineage>
        <taxon>Eukaryota</taxon>
        <taxon>Viridiplantae</taxon>
        <taxon>Streptophyta</taxon>
        <taxon>Embryophyta</taxon>
        <taxon>Tracheophyta</taxon>
        <taxon>Spermatophyta</taxon>
        <taxon>Magnoliopsida</taxon>
        <taxon>Liliopsida</taxon>
        <taxon>Poales</taxon>
        <taxon>Poaceae</taxon>
        <taxon>PACMAD clade</taxon>
        <taxon>Arundinoideae</taxon>
        <taxon>Arundineae</taxon>
        <taxon>Arundo</taxon>
    </lineage>
</organism>
<evidence type="ECO:0000256" key="1">
    <source>
        <dbReference type="SAM" id="MobiDB-lite"/>
    </source>
</evidence>